<dbReference type="AlphaFoldDB" id="A0AAX2QAV9"/>
<accession>A0AAX2QAV9</accession>
<evidence type="ECO:0000313" key="2">
    <source>
        <dbReference type="Proteomes" id="UP000295021"/>
    </source>
</evidence>
<sequence length="51" mass="5572">MSKPNACELVKNYGTAVGLTIGSRELCVYDKTAHKPLKLLTTSDEKSVTIF</sequence>
<proteinExistence type="predicted"/>
<dbReference type="EMBL" id="SMBI01000024">
    <property type="protein sequence ID" value="TCU13908.1"/>
    <property type="molecule type" value="Genomic_DNA"/>
</dbReference>
<reference evidence="1 2" key="1">
    <citation type="submission" date="2019-03" db="EMBL/GenBank/DDBJ databases">
        <title>Genomic Encyclopedia of Type Strains, Phase IV (KMG-V): Genome sequencing to study the core and pangenomes of soil and plant-associated prokaryotes.</title>
        <authorList>
            <person name="Whitman W."/>
        </authorList>
    </citation>
    <scope>NUCLEOTIDE SEQUENCE [LARGE SCALE GENOMIC DNA]</scope>
    <source>
        <strain evidence="1 2">FB403</strain>
    </source>
</reference>
<comment type="caution">
    <text evidence="1">The sequence shown here is derived from an EMBL/GenBank/DDBJ whole genome shotgun (WGS) entry which is preliminary data.</text>
</comment>
<protein>
    <submittedName>
        <fullName evidence="1">Uncharacterized protein</fullName>
    </submittedName>
</protein>
<dbReference type="Proteomes" id="UP000295021">
    <property type="component" value="Unassembled WGS sequence"/>
</dbReference>
<name>A0AAX2QAV9_9HYPH</name>
<evidence type="ECO:0000313" key="1">
    <source>
        <dbReference type="EMBL" id="TCU13908.1"/>
    </source>
</evidence>
<gene>
    <name evidence="1" type="ORF">EV131_12445</name>
</gene>
<organism evidence="1 2">
    <name type="scientific">Rhizobium laguerreae</name>
    <dbReference type="NCBI Taxonomy" id="1076926"/>
    <lineage>
        <taxon>Bacteria</taxon>
        <taxon>Pseudomonadati</taxon>
        <taxon>Pseudomonadota</taxon>
        <taxon>Alphaproteobacteria</taxon>
        <taxon>Hyphomicrobiales</taxon>
        <taxon>Rhizobiaceae</taxon>
        <taxon>Rhizobium/Agrobacterium group</taxon>
        <taxon>Rhizobium</taxon>
    </lineage>
</organism>